<dbReference type="Pfam" id="PF02021">
    <property type="entry name" value="UPF0102"/>
    <property type="match status" value="1"/>
</dbReference>
<dbReference type="HAMAP" id="MF_00048">
    <property type="entry name" value="UPF0102"/>
    <property type="match status" value="1"/>
</dbReference>
<reference evidence="3 4" key="1">
    <citation type="journal article" date="2015" name="Nature">
        <title>rRNA introns, odd ribosomes, and small enigmatic genomes across a large radiation of phyla.</title>
        <authorList>
            <person name="Brown C.T."/>
            <person name="Hug L.A."/>
            <person name="Thomas B.C."/>
            <person name="Sharon I."/>
            <person name="Castelle C.J."/>
            <person name="Singh A."/>
            <person name="Wilkins M.J."/>
            <person name="Williams K.H."/>
            <person name="Banfield J.F."/>
        </authorList>
    </citation>
    <scope>NUCLEOTIDE SEQUENCE [LARGE SCALE GENOMIC DNA]</scope>
</reference>
<dbReference type="InterPro" id="IPR011856">
    <property type="entry name" value="tRNA_endonuc-like_dom_sf"/>
</dbReference>
<proteinExistence type="inferred from homology"/>
<gene>
    <name evidence="3" type="ORF">UU48_C0005G0014</name>
</gene>
<comment type="similarity">
    <text evidence="1 2">Belongs to the UPF0102 family.</text>
</comment>
<evidence type="ECO:0000313" key="4">
    <source>
        <dbReference type="Proteomes" id="UP000034746"/>
    </source>
</evidence>
<name>A0A0G0VB63_9BACT</name>
<dbReference type="InterPro" id="IPR011335">
    <property type="entry name" value="Restrct_endonuc-II-like"/>
</dbReference>
<dbReference type="SUPFAM" id="SSF52980">
    <property type="entry name" value="Restriction endonuclease-like"/>
    <property type="match status" value="1"/>
</dbReference>
<dbReference type="CDD" id="cd20736">
    <property type="entry name" value="PoNe_Nuclease"/>
    <property type="match status" value="1"/>
</dbReference>
<evidence type="ECO:0000256" key="1">
    <source>
        <dbReference type="ARBA" id="ARBA00006738"/>
    </source>
</evidence>
<dbReference type="PANTHER" id="PTHR34039">
    <property type="entry name" value="UPF0102 PROTEIN YRAN"/>
    <property type="match status" value="1"/>
</dbReference>
<dbReference type="AlphaFoldDB" id="A0A0G0VB63"/>
<dbReference type="Proteomes" id="UP000034746">
    <property type="component" value="Unassembled WGS sequence"/>
</dbReference>
<evidence type="ECO:0000313" key="3">
    <source>
        <dbReference type="EMBL" id="KKR98158.1"/>
    </source>
</evidence>
<dbReference type="NCBIfam" id="TIGR00252">
    <property type="entry name" value="YraN family protein"/>
    <property type="match status" value="1"/>
</dbReference>
<sequence length="123" mass="14117">MEERRRFGNEGEEMAAVYLEQLGYDILARQYRTMVGEIDLIARDGSEIVFVEVKTRHGTRFGFPEESVTPAKLRKIQMGAEFFLEQKGWYHSPIRVDILAILLLSGHCTDIQHFKGIDVSSLI</sequence>
<evidence type="ECO:0000256" key="2">
    <source>
        <dbReference type="HAMAP-Rule" id="MF_00048"/>
    </source>
</evidence>
<accession>A0A0G0VB63</accession>
<dbReference type="InterPro" id="IPR003509">
    <property type="entry name" value="UPF0102_YraN-like"/>
</dbReference>
<dbReference type="GO" id="GO:0003676">
    <property type="term" value="F:nucleic acid binding"/>
    <property type="evidence" value="ECO:0007669"/>
    <property type="project" value="InterPro"/>
</dbReference>
<dbReference type="NCBIfam" id="NF009154">
    <property type="entry name" value="PRK12497.3-3"/>
    <property type="match status" value="1"/>
</dbReference>
<dbReference type="NCBIfam" id="NF009150">
    <property type="entry name" value="PRK12497.1-3"/>
    <property type="match status" value="1"/>
</dbReference>
<comment type="caution">
    <text evidence="3">The sequence shown here is derived from an EMBL/GenBank/DDBJ whole genome shotgun (WGS) entry which is preliminary data.</text>
</comment>
<protein>
    <recommendedName>
        <fullName evidence="2">UPF0102 protein UU48_C0005G0014</fullName>
    </recommendedName>
</protein>
<dbReference type="EMBL" id="LCAU01000005">
    <property type="protein sequence ID" value="KKR98158.1"/>
    <property type="molecule type" value="Genomic_DNA"/>
</dbReference>
<organism evidence="3 4">
    <name type="scientific">Candidatus Uhrbacteria bacterium GW2011_GWF2_41_16</name>
    <dbReference type="NCBI Taxonomy" id="1618997"/>
    <lineage>
        <taxon>Bacteria</taxon>
        <taxon>Candidatus Uhriibacteriota</taxon>
    </lineage>
</organism>
<dbReference type="Gene3D" id="3.40.1350.10">
    <property type="match status" value="1"/>
</dbReference>
<dbReference type="PANTHER" id="PTHR34039:SF1">
    <property type="entry name" value="UPF0102 PROTEIN YRAN"/>
    <property type="match status" value="1"/>
</dbReference>